<gene>
    <name evidence="2" type="ORF">IAA72_06905</name>
</gene>
<dbReference type="InterPro" id="IPR012547">
    <property type="entry name" value="PDDEXK_9"/>
</dbReference>
<dbReference type="SUPFAM" id="SSF52540">
    <property type="entry name" value="P-loop containing nucleoside triphosphate hydrolases"/>
    <property type="match status" value="1"/>
</dbReference>
<organism evidence="2 3">
    <name type="scientific">Candidatus Ornithospirochaeta stercoravium</name>
    <dbReference type="NCBI Taxonomy" id="2840897"/>
    <lineage>
        <taxon>Bacteria</taxon>
        <taxon>Pseudomonadati</taxon>
        <taxon>Spirochaetota</taxon>
        <taxon>Spirochaetia</taxon>
        <taxon>Spirochaetales</taxon>
        <taxon>Spirochaetaceae</taxon>
        <taxon>Spirochaetaceae incertae sedis</taxon>
        <taxon>Candidatus Ornithospirochaeta</taxon>
    </lineage>
</organism>
<dbReference type="InterPro" id="IPR018631">
    <property type="entry name" value="AAA-ATPase-like_dom"/>
</dbReference>
<dbReference type="EMBL" id="JADIMF010000110">
    <property type="protein sequence ID" value="MBO8469495.1"/>
    <property type="molecule type" value="Genomic_DNA"/>
</dbReference>
<dbReference type="AlphaFoldDB" id="A0A9D9IC98"/>
<protein>
    <submittedName>
        <fullName evidence="2">AAA family ATPase</fullName>
    </submittedName>
</protein>
<dbReference type="Pfam" id="PF09820">
    <property type="entry name" value="AAA-ATPase_like"/>
    <property type="match status" value="1"/>
</dbReference>
<reference evidence="2" key="1">
    <citation type="submission" date="2020-10" db="EMBL/GenBank/DDBJ databases">
        <authorList>
            <person name="Gilroy R."/>
        </authorList>
    </citation>
    <scope>NUCLEOTIDE SEQUENCE</scope>
    <source>
        <strain evidence="2">14700</strain>
    </source>
</reference>
<dbReference type="Proteomes" id="UP000810292">
    <property type="component" value="Unassembled WGS sequence"/>
</dbReference>
<dbReference type="InterPro" id="IPR027417">
    <property type="entry name" value="P-loop_NTPase"/>
</dbReference>
<evidence type="ECO:0000313" key="2">
    <source>
        <dbReference type="EMBL" id="MBO8469495.1"/>
    </source>
</evidence>
<evidence type="ECO:0000313" key="3">
    <source>
        <dbReference type="Proteomes" id="UP000810292"/>
    </source>
</evidence>
<dbReference type="PANTHER" id="PTHR34825:SF1">
    <property type="entry name" value="AAA-ATPASE-LIKE DOMAIN-CONTAINING PROTEIN"/>
    <property type="match status" value="1"/>
</dbReference>
<reference evidence="2" key="2">
    <citation type="journal article" date="2021" name="PeerJ">
        <title>Extensive microbial diversity within the chicken gut microbiome revealed by metagenomics and culture.</title>
        <authorList>
            <person name="Gilroy R."/>
            <person name="Ravi A."/>
            <person name="Getino M."/>
            <person name="Pursley I."/>
            <person name="Horton D.L."/>
            <person name="Alikhan N.F."/>
            <person name="Baker D."/>
            <person name="Gharbi K."/>
            <person name="Hall N."/>
            <person name="Watson M."/>
            <person name="Adriaenssens E.M."/>
            <person name="Foster-Nyarko E."/>
            <person name="Jarju S."/>
            <person name="Secka A."/>
            <person name="Antonio M."/>
            <person name="Oren A."/>
            <person name="Chaudhuri R.R."/>
            <person name="La Ragione R."/>
            <person name="Hildebrand F."/>
            <person name="Pallen M.J."/>
        </authorList>
    </citation>
    <scope>NUCLEOTIDE SEQUENCE</scope>
    <source>
        <strain evidence="2">14700</strain>
    </source>
</reference>
<accession>A0A9D9IC98</accession>
<feature type="domain" description="AAA-ATPase-like" evidence="1">
    <location>
        <begin position="8"/>
        <end position="230"/>
    </location>
</feature>
<sequence length="554" mass="63298">MKNIIKLPIGQADFKEIIRGGCYYIDKTASISTLIRDGAASILFTRPRRFGKTTFLSMIRAFFDIREDNKDLFTKLAVMNDKEAIENWMNKYPVIYLTFKDIDGLNFNVALDVLRGKLSSLYQGYSFIGIPEENKDAEIFTDICNGKCTVSEIRRSLEILAKRLYSYYHQKVIFLLDEYDVPLDKAEKNGYYREMLDIIRAMFLSVLKDCPYTEKGILTGCLRISKESLFTGLNNLAVYSVTSAKYADAFGFTEKEVTRLLSDAGLAEKSDIIRKWYDGYTIGTEHIYTPWDVISYVDMLQIDINAKPENYWANSSGNDVIRRLIDMTDAEVGDDYSTLINKGIIKKRIVETLTYNNLYSSAENIWSLLLMTGYLTLAGEYFPNEETALRLPNEEIRLLFDSSIDEWFSDTIKGSDRKALFASIWEGDADVLSKEISAYLRQTISTYDFKEHFYHAFLAGLLSGAGYIVKSNRESGEGRPDIILLDRKGGKAAVFELKRANSIEDMEKAAEKAVNQLKDKDYGGDIIDYDEIISFGISFFRKRALVKISDRKVR</sequence>
<dbReference type="Pfam" id="PF08011">
    <property type="entry name" value="PDDEXK_9"/>
    <property type="match status" value="1"/>
</dbReference>
<dbReference type="PANTHER" id="PTHR34825">
    <property type="entry name" value="CONSERVED PROTEIN, WITH A WEAK D-GALACTARATE DEHYDRATASE/ALTRONATE HYDROLASE DOMAIN"/>
    <property type="match status" value="1"/>
</dbReference>
<comment type="caution">
    <text evidence="2">The sequence shown here is derived from an EMBL/GenBank/DDBJ whole genome shotgun (WGS) entry which is preliminary data.</text>
</comment>
<name>A0A9D9IC98_9SPIO</name>
<proteinExistence type="predicted"/>
<evidence type="ECO:0000259" key="1">
    <source>
        <dbReference type="Pfam" id="PF09820"/>
    </source>
</evidence>